<dbReference type="SUPFAM" id="SSF52317">
    <property type="entry name" value="Class I glutamine amidotransferase-like"/>
    <property type="match status" value="1"/>
</dbReference>
<evidence type="ECO:0008006" key="3">
    <source>
        <dbReference type="Google" id="ProtNLM"/>
    </source>
</evidence>
<dbReference type="eggNOG" id="COG4242">
    <property type="taxonomic scope" value="Bacteria"/>
</dbReference>
<dbReference type="InterPro" id="IPR029062">
    <property type="entry name" value="Class_I_gatase-like"/>
</dbReference>
<dbReference type="EMBL" id="CP001737">
    <property type="protein sequence ID" value="ACV78419.1"/>
    <property type="molecule type" value="Genomic_DNA"/>
</dbReference>
<dbReference type="Proteomes" id="UP000002218">
    <property type="component" value="Chromosome"/>
</dbReference>
<dbReference type="STRING" id="479431.Namu_2036"/>
<proteinExistence type="predicted"/>
<gene>
    <name evidence="1" type="ordered locus">Namu_2036</name>
</gene>
<dbReference type="KEGG" id="nml:Namu_2036"/>
<evidence type="ECO:0000313" key="2">
    <source>
        <dbReference type="Proteomes" id="UP000002218"/>
    </source>
</evidence>
<keyword evidence="2" id="KW-1185">Reference proteome</keyword>
<dbReference type="AlphaFoldDB" id="C8XI50"/>
<protein>
    <recommendedName>
        <fullName evidence="3">Peptidase S51 dipeptidase E</fullName>
    </recommendedName>
</protein>
<evidence type="ECO:0000313" key="1">
    <source>
        <dbReference type="EMBL" id="ACV78419.1"/>
    </source>
</evidence>
<dbReference type="OrthoDB" id="3078420at2"/>
<dbReference type="RefSeq" id="WP_015747317.1">
    <property type="nucleotide sequence ID" value="NC_013235.1"/>
</dbReference>
<sequence length="253" mass="25818">MSSVHLVGGGWDAAAAEALYRPFLLEAGAVAGRPPQIACVVLDEDPGDGTAAEHFERWSQLLRTVGDCVPRPVFVPLGGRLAVADLTPADGLLVAGGLTPGYAGALVPVAAEVRAWLADGDRPYLGFSAGAAMAATRAVVGGWLSGGVPVCPDDAGEDLEEITVVPGLGLTPWSVDVHCAQWGTLPRLIEAVRGELAAGNGLGIDENTLVTFAADGRCTVAGAGQVWLVHRAGSPDGTGSDVQVRPFRAGARI</sequence>
<accession>C8XI50</accession>
<dbReference type="Gene3D" id="3.40.50.880">
    <property type="match status" value="1"/>
</dbReference>
<reference evidence="2" key="1">
    <citation type="submission" date="2009-09" db="EMBL/GenBank/DDBJ databases">
        <title>The complete genome of Nakamurella multipartita DSM 44233.</title>
        <authorList>
            <consortium name="US DOE Joint Genome Institute (JGI-PGF)"/>
            <person name="Lucas S."/>
            <person name="Copeland A."/>
            <person name="Lapidus A."/>
            <person name="Glavina del Rio T."/>
            <person name="Dalin E."/>
            <person name="Tice H."/>
            <person name="Bruce D."/>
            <person name="Goodwin L."/>
            <person name="Pitluck S."/>
            <person name="Kyrpides N."/>
            <person name="Mavromatis K."/>
            <person name="Ivanova N."/>
            <person name="Ovchinnikova G."/>
            <person name="Sims D."/>
            <person name="Meincke L."/>
            <person name="Brettin T."/>
            <person name="Detter J.C."/>
            <person name="Han C."/>
            <person name="Larimer F."/>
            <person name="Land M."/>
            <person name="Hauser L."/>
            <person name="Markowitz V."/>
            <person name="Cheng J.-F."/>
            <person name="Hugenholtz P."/>
            <person name="Woyke T."/>
            <person name="Wu D."/>
            <person name="Klenk H.-P."/>
            <person name="Eisen J.A."/>
        </authorList>
    </citation>
    <scope>NUCLEOTIDE SEQUENCE [LARGE SCALE GENOMIC DNA]</scope>
    <source>
        <strain evidence="2">ATCC 700099 / DSM 44233 / CIP 104796 / JCM 9543 / NBRC 105858 / Y-104</strain>
    </source>
</reference>
<reference evidence="1 2" key="2">
    <citation type="journal article" date="2010" name="Stand. Genomic Sci.">
        <title>Complete genome sequence of Nakamurella multipartita type strain (Y-104).</title>
        <authorList>
            <person name="Tice H."/>
            <person name="Mayilraj S."/>
            <person name="Sims D."/>
            <person name="Lapidus A."/>
            <person name="Nolan M."/>
            <person name="Lucas S."/>
            <person name="Glavina Del Rio T."/>
            <person name="Copeland A."/>
            <person name="Cheng J.F."/>
            <person name="Meincke L."/>
            <person name="Bruce D."/>
            <person name="Goodwin L."/>
            <person name="Pitluck S."/>
            <person name="Ivanova N."/>
            <person name="Mavromatis K."/>
            <person name="Ovchinnikova G."/>
            <person name="Pati A."/>
            <person name="Chen A."/>
            <person name="Palaniappan K."/>
            <person name="Land M."/>
            <person name="Hauser L."/>
            <person name="Chang Y.J."/>
            <person name="Jeffries C.D."/>
            <person name="Detter J.C."/>
            <person name="Brettin T."/>
            <person name="Rohde M."/>
            <person name="Goker M."/>
            <person name="Bristow J."/>
            <person name="Eisen J.A."/>
            <person name="Markowitz V."/>
            <person name="Hugenholtz P."/>
            <person name="Kyrpides N.C."/>
            <person name="Klenk H.P."/>
            <person name="Chen F."/>
        </authorList>
    </citation>
    <scope>NUCLEOTIDE SEQUENCE [LARGE SCALE GENOMIC DNA]</scope>
    <source>
        <strain evidence="2">ATCC 700099 / DSM 44233 / CIP 104796 / JCM 9543 / NBRC 105858 / Y-104</strain>
    </source>
</reference>
<dbReference type="HOGENOM" id="CLU_081288_0_0_11"/>
<name>C8XI50_NAKMY</name>
<dbReference type="InParanoid" id="C8XI50"/>
<organism evidence="1 2">
    <name type="scientific">Nakamurella multipartita (strain ATCC 700099 / DSM 44233 / CIP 104796 / JCM 9543 / NBRC 105858 / Y-104)</name>
    <name type="common">Microsphaera multipartita</name>
    <dbReference type="NCBI Taxonomy" id="479431"/>
    <lineage>
        <taxon>Bacteria</taxon>
        <taxon>Bacillati</taxon>
        <taxon>Actinomycetota</taxon>
        <taxon>Actinomycetes</taxon>
        <taxon>Nakamurellales</taxon>
        <taxon>Nakamurellaceae</taxon>
        <taxon>Nakamurella</taxon>
    </lineage>
</organism>